<comment type="caution">
    <text evidence="2">The sequence shown here is derived from an EMBL/GenBank/DDBJ whole genome shotgun (WGS) entry which is preliminary data.</text>
</comment>
<evidence type="ECO:0000313" key="3">
    <source>
        <dbReference type="EMBL" id="CAF4833570.1"/>
    </source>
</evidence>
<proteinExistence type="predicted"/>
<reference evidence="2" key="1">
    <citation type="submission" date="2021-02" db="EMBL/GenBank/DDBJ databases">
        <authorList>
            <person name="Nowell W R."/>
        </authorList>
    </citation>
    <scope>NUCLEOTIDE SEQUENCE</scope>
</reference>
<feature type="non-terminal residue" evidence="2">
    <location>
        <position position="36"/>
    </location>
</feature>
<gene>
    <name evidence="2" type="ORF">BYL167_LOCUS38947</name>
    <name evidence="3" type="ORF">GIL414_LOCUS48581</name>
</gene>
<evidence type="ECO:0000313" key="4">
    <source>
        <dbReference type="Proteomes" id="UP000681967"/>
    </source>
</evidence>
<organism evidence="2 4">
    <name type="scientific">Rotaria magnacalcarata</name>
    <dbReference type="NCBI Taxonomy" id="392030"/>
    <lineage>
        <taxon>Eukaryota</taxon>
        <taxon>Metazoa</taxon>
        <taxon>Spiralia</taxon>
        <taxon>Gnathifera</taxon>
        <taxon>Rotifera</taxon>
        <taxon>Eurotatoria</taxon>
        <taxon>Bdelloidea</taxon>
        <taxon>Philodinida</taxon>
        <taxon>Philodinidae</taxon>
        <taxon>Rotaria</taxon>
    </lineage>
</organism>
<feature type="compositionally biased region" description="Low complexity" evidence="1">
    <location>
        <begin position="18"/>
        <end position="36"/>
    </location>
</feature>
<dbReference type="EMBL" id="CAJOBH010092490">
    <property type="protein sequence ID" value="CAF4572014.1"/>
    <property type="molecule type" value="Genomic_DNA"/>
</dbReference>
<dbReference type="AlphaFoldDB" id="A0A8S2YNW3"/>
<protein>
    <submittedName>
        <fullName evidence="2">Uncharacterized protein</fullName>
    </submittedName>
</protein>
<dbReference type="EMBL" id="CAJOBJ010157870">
    <property type="protein sequence ID" value="CAF4833570.1"/>
    <property type="molecule type" value="Genomic_DNA"/>
</dbReference>
<evidence type="ECO:0000256" key="1">
    <source>
        <dbReference type="SAM" id="MobiDB-lite"/>
    </source>
</evidence>
<dbReference type="Proteomes" id="UP000681720">
    <property type="component" value="Unassembled WGS sequence"/>
</dbReference>
<dbReference type="Proteomes" id="UP000681967">
    <property type="component" value="Unassembled WGS sequence"/>
</dbReference>
<evidence type="ECO:0000313" key="2">
    <source>
        <dbReference type="EMBL" id="CAF4572014.1"/>
    </source>
</evidence>
<accession>A0A8S2YNW3</accession>
<feature type="compositionally biased region" description="Polar residues" evidence="1">
    <location>
        <begin position="1"/>
        <end position="11"/>
    </location>
</feature>
<name>A0A8S2YNW3_9BILA</name>
<sequence length="36" mass="3712">MSSLPNFSSAANDRPTLPIQIPSSSNTSPPTASLPQ</sequence>
<feature type="region of interest" description="Disordered" evidence="1">
    <location>
        <begin position="1"/>
        <end position="36"/>
    </location>
</feature>